<feature type="compositionally biased region" description="Pro residues" evidence="1">
    <location>
        <begin position="168"/>
        <end position="177"/>
    </location>
</feature>
<protein>
    <recommendedName>
        <fullName evidence="4">PPE family protein</fullName>
    </recommendedName>
</protein>
<reference evidence="2 3" key="1">
    <citation type="journal article" date="2019" name="Emerg. Microbes Infect.">
        <title>Comprehensive subspecies identification of 175 nontuberculous mycobacteria species based on 7547 genomic profiles.</title>
        <authorList>
            <person name="Matsumoto Y."/>
            <person name="Kinjo T."/>
            <person name="Motooka D."/>
            <person name="Nabeya D."/>
            <person name="Jung N."/>
            <person name="Uechi K."/>
            <person name="Horii T."/>
            <person name="Iida T."/>
            <person name="Fujita J."/>
            <person name="Nakamura S."/>
        </authorList>
    </citation>
    <scope>NUCLEOTIDE SEQUENCE [LARGE SCALE GENOMIC DNA]</scope>
    <source>
        <strain evidence="2 3">JCM 15658</strain>
    </source>
</reference>
<keyword evidence="3" id="KW-1185">Reference proteome</keyword>
<evidence type="ECO:0000256" key="1">
    <source>
        <dbReference type="SAM" id="MobiDB-lite"/>
    </source>
</evidence>
<feature type="region of interest" description="Disordered" evidence="1">
    <location>
        <begin position="168"/>
        <end position="203"/>
    </location>
</feature>
<organism evidence="2 3">
    <name type="scientific">Mycolicibacterium monacense</name>
    <name type="common">Mycobacterium monacense</name>
    <dbReference type="NCBI Taxonomy" id="85693"/>
    <lineage>
        <taxon>Bacteria</taxon>
        <taxon>Bacillati</taxon>
        <taxon>Actinomycetota</taxon>
        <taxon>Actinomycetes</taxon>
        <taxon>Mycobacteriales</taxon>
        <taxon>Mycobacteriaceae</taxon>
        <taxon>Mycolicibacterium</taxon>
    </lineage>
</organism>
<feature type="compositionally biased region" description="Gly residues" evidence="1">
    <location>
        <begin position="353"/>
        <end position="363"/>
    </location>
</feature>
<dbReference type="EMBL" id="AP022617">
    <property type="protein sequence ID" value="BBZ64197.1"/>
    <property type="molecule type" value="Genomic_DNA"/>
</dbReference>
<evidence type="ECO:0000313" key="2">
    <source>
        <dbReference type="EMBL" id="BBZ64197.1"/>
    </source>
</evidence>
<feature type="region of interest" description="Disordered" evidence="1">
    <location>
        <begin position="353"/>
        <end position="384"/>
    </location>
</feature>
<name>A0AAD1J6M6_MYCMB</name>
<feature type="compositionally biased region" description="Low complexity" evidence="1">
    <location>
        <begin position="178"/>
        <end position="191"/>
    </location>
</feature>
<accession>A0AAD1J6M6</accession>
<evidence type="ECO:0008006" key="4">
    <source>
        <dbReference type="Google" id="ProtNLM"/>
    </source>
</evidence>
<sequence length="384" mass="38003">MLVGIMPDTSPYGSQTVTGPGWPNVDEETLAAAAASYEALAAKLSGSVVPQQQGQLMKLSDAWEGGGAVAAAGEASTIIGGHEANAAHAAAIAAKLREMEVAVVRTKTMVNTMAQETQHECEAIQALPFSNTQQLVQARVKMGLSQNIAQVTASSTELANSFGVPPSIPTPGVPPTVPGQQAAQGAAKEAGQAGGQGSQQGMQQMMQMASMAGQLPQQIGQMVSQVPQQMMQPLQQLSQPLQQLTSMFGQGGKADSLGAAGLPFSSFSNHPLAGGSGAGGGGGMMRAASLPGSGGVSAQTPLMAGLVGTNAVSVAPAEPVVAGSAAVGGVAPVAAGAMGGMGGMGAPMGMMGGRGSGGGGGTRAGLAAPEPLEYDLDEDVDDEW</sequence>
<proteinExistence type="predicted"/>
<dbReference type="AlphaFoldDB" id="A0AAD1J6M6"/>
<dbReference type="Proteomes" id="UP000466039">
    <property type="component" value="Chromosome"/>
</dbReference>
<evidence type="ECO:0000313" key="3">
    <source>
        <dbReference type="Proteomes" id="UP000466039"/>
    </source>
</evidence>
<gene>
    <name evidence="2" type="ORF">MMON_54980</name>
</gene>
<feature type="compositionally biased region" description="Acidic residues" evidence="1">
    <location>
        <begin position="372"/>
        <end position="384"/>
    </location>
</feature>